<protein>
    <submittedName>
        <fullName evidence="2">Thioesterase superfamily protein</fullName>
    </submittedName>
</protein>
<dbReference type="Pfam" id="PF01643">
    <property type="entry name" value="Acyl-ACP_TE"/>
    <property type="match status" value="1"/>
</dbReference>
<name>K1T109_9ZZZZ</name>
<accession>K1T109</accession>
<feature type="domain" description="Acyl-ACP thioesterase N-terminal hotdog" evidence="1">
    <location>
        <begin position="4"/>
        <end position="103"/>
    </location>
</feature>
<gene>
    <name evidence="2" type="ORF">LEA_16503</name>
</gene>
<dbReference type="InterPro" id="IPR002864">
    <property type="entry name" value="Acyl-ACP_thioesterase_NHD"/>
</dbReference>
<dbReference type="CDD" id="cd00586">
    <property type="entry name" value="4HBT"/>
    <property type="match status" value="1"/>
</dbReference>
<proteinExistence type="predicted"/>
<dbReference type="InterPro" id="IPR029069">
    <property type="entry name" value="HotDog_dom_sf"/>
</dbReference>
<sequence>MESIFEKRLTVTPDYCDASGALSPLAAFTIFQGIAAQHAEVLGVGSSAMAKKGEFWLTVHTRVDLFERAYLMDELTVRTWAEACSERDVRTYRSYTLSRGEAVIARGKSGISDRSECFTGAFLEKGTSWRRGITEDPQG</sequence>
<dbReference type="SUPFAM" id="SSF54637">
    <property type="entry name" value="Thioesterase/thiol ester dehydrase-isomerase"/>
    <property type="match status" value="1"/>
</dbReference>
<dbReference type="GO" id="GO:0016790">
    <property type="term" value="F:thiolester hydrolase activity"/>
    <property type="evidence" value="ECO:0007669"/>
    <property type="project" value="InterPro"/>
</dbReference>
<dbReference type="Gene3D" id="3.10.129.10">
    <property type="entry name" value="Hotdog Thioesterase"/>
    <property type="match status" value="1"/>
</dbReference>
<dbReference type="AlphaFoldDB" id="K1T109"/>
<comment type="caution">
    <text evidence="2">The sequence shown here is derived from an EMBL/GenBank/DDBJ whole genome shotgun (WGS) entry which is preliminary data.</text>
</comment>
<evidence type="ECO:0000313" key="2">
    <source>
        <dbReference type="EMBL" id="EKC53186.1"/>
    </source>
</evidence>
<organism evidence="2">
    <name type="scientific">human gut metagenome</name>
    <dbReference type="NCBI Taxonomy" id="408170"/>
    <lineage>
        <taxon>unclassified sequences</taxon>
        <taxon>metagenomes</taxon>
        <taxon>organismal metagenomes</taxon>
    </lineage>
</organism>
<dbReference type="EMBL" id="AJWY01011281">
    <property type="protein sequence ID" value="EKC53186.1"/>
    <property type="molecule type" value="Genomic_DNA"/>
</dbReference>
<evidence type="ECO:0000259" key="1">
    <source>
        <dbReference type="Pfam" id="PF01643"/>
    </source>
</evidence>
<reference evidence="2" key="1">
    <citation type="journal article" date="2013" name="Environ. Microbiol.">
        <title>Microbiota from the distal guts of lean and obese adolescents exhibit partial functional redundancy besides clear differences in community structure.</title>
        <authorList>
            <person name="Ferrer M."/>
            <person name="Ruiz A."/>
            <person name="Lanza F."/>
            <person name="Haange S.B."/>
            <person name="Oberbach A."/>
            <person name="Till H."/>
            <person name="Bargiela R."/>
            <person name="Campoy C."/>
            <person name="Segura M.T."/>
            <person name="Richter M."/>
            <person name="von Bergen M."/>
            <person name="Seifert J."/>
            <person name="Suarez A."/>
        </authorList>
    </citation>
    <scope>NUCLEOTIDE SEQUENCE</scope>
</reference>
<dbReference type="GO" id="GO:0006633">
    <property type="term" value="P:fatty acid biosynthetic process"/>
    <property type="evidence" value="ECO:0007669"/>
    <property type="project" value="InterPro"/>
</dbReference>